<dbReference type="EMBL" id="NCQP01000001">
    <property type="protein sequence ID" value="OWJ55555.1"/>
    <property type="molecule type" value="Genomic_DNA"/>
</dbReference>
<reference evidence="1 2" key="1">
    <citation type="submission" date="2017-05" db="EMBL/GenBank/DDBJ databases">
        <title>The draft genome of the hyperthermophilic archaeon 'Pyrodictium delaneyi strain Hulk', an iron and nitrate reducer, reveals the capacity for sulfate reduction.</title>
        <authorList>
            <person name="Demey L.M."/>
            <person name="Miller C."/>
            <person name="Manzella M."/>
            <person name="Reguera G."/>
            <person name="Kashefi K."/>
        </authorList>
    </citation>
    <scope>NUCLEOTIDE SEQUENCE [LARGE SCALE GENOMIC DNA]</scope>
    <source>
        <strain evidence="1 2">Hulk</strain>
    </source>
</reference>
<dbReference type="Proteomes" id="UP000196694">
    <property type="component" value="Unassembled WGS sequence"/>
</dbReference>
<evidence type="ECO:0000313" key="1">
    <source>
        <dbReference type="EMBL" id="OWJ55555.1"/>
    </source>
</evidence>
<keyword evidence="2" id="KW-1185">Reference proteome</keyword>
<comment type="caution">
    <text evidence="1">The sequence shown here is derived from an EMBL/GenBank/DDBJ whole genome shotgun (WGS) entry which is preliminary data.</text>
</comment>
<name>A0A211YR77_9CREN</name>
<protein>
    <submittedName>
        <fullName evidence="1">Uncharacterized protein</fullName>
    </submittedName>
</protein>
<sequence length="82" mass="9501">MVMVRVIDLRGGDYGCRTSPIVLLVDHISRIKTSGERGQEYEFLLDSDMAPRSLVLEYIERSGLEVVEVREEDKTLRIRVKY</sequence>
<proteinExistence type="predicted"/>
<accession>A0A211YR77</accession>
<evidence type="ECO:0000313" key="2">
    <source>
        <dbReference type="Proteomes" id="UP000196694"/>
    </source>
</evidence>
<gene>
    <name evidence="1" type="ORF">Pdsh_01840</name>
</gene>
<dbReference type="AlphaFoldDB" id="A0A211YR77"/>
<organism evidence="1 2">
    <name type="scientific">Pyrodictium delaneyi</name>
    <dbReference type="NCBI Taxonomy" id="1273541"/>
    <lineage>
        <taxon>Archaea</taxon>
        <taxon>Thermoproteota</taxon>
        <taxon>Thermoprotei</taxon>
        <taxon>Desulfurococcales</taxon>
        <taxon>Pyrodictiaceae</taxon>
        <taxon>Pyrodictium</taxon>
    </lineage>
</organism>